<feature type="domain" description="Glycosyltransferase 2-like" evidence="1">
    <location>
        <begin position="6"/>
        <end position="141"/>
    </location>
</feature>
<dbReference type="Pfam" id="PF00535">
    <property type="entry name" value="Glycos_transf_2"/>
    <property type="match status" value="1"/>
</dbReference>
<dbReference type="PANTHER" id="PTHR43685">
    <property type="entry name" value="GLYCOSYLTRANSFERASE"/>
    <property type="match status" value="1"/>
</dbReference>
<sequence>MNLRVTILLSTYNRAHFVLETLQSIKNQTYANWECIVIDDYSVDNTKVVINEFIKDDSRFSYFLKTEKYNKGLSGSRNQGLDIAESRNAEFIQFFDDDDIMHPRKLELQINPFLEDETLDVTFCKYRKFGDFKTINFDLESAEDNSTNILTNDLFWDFLYNNISLNSLGPIWKLSSIKNYKFDERLFTGEERDFYLRIFFKENLNFKPVDKILFWYRKHKESVTKGSFEKDKVYRKSLRLIRFKTYKMIIFSRKVNFSQRVNFLIRFLKEIVRY</sequence>
<proteinExistence type="predicted"/>
<dbReference type="InterPro" id="IPR050834">
    <property type="entry name" value="Glycosyltransf_2"/>
</dbReference>
<evidence type="ECO:0000313" key="2">
    <source>
        <dbReference type="EMBL" id="MFD0835491.1"/>
    </source>
</evidence>
<dbReference type="InterPro" id="IPR001173">
    <property type="entry name" value="Glyco_trans_2-like"/>
</dbReference>
<name>A0ABW3BT23_9FLAO</name>
<comment type="caution">
    <text evidence="2">The sequence shown here is derived from an EMBL/GenBank/DDBJ whole genome shotgun (WGS) entry which is preliminary data.</text>
</comment>
<dbReference type="RefSeq" id="WP_379940693.1">
    <property type="nucleotide sequence ID" value="NZ_JBHTIB010000008.1"/>
</dbReference>
<dbReference type="EMBL" id="JBHTIB010000008">
    <property type="protein sequence ID" value="MFD0835491.1"/>
    <property type="molecule type" value="Genomic_DNA"/>
</dbReference>
<reference evidence="3" key="1">
    <citation type="journal article" date="2019" name="Int. J. Syst. Evol. Microbiol.">
        <title>The Global Catalogue of Microorganisms (GCM) 10K type strain sequencing project: providing services to taxonomists for standard genome sequencing and annotation.</title>
        <authorList>
            <consortium name="The Broad Institute Genomics Platform"/>
            <consortium name="The Broad Institute Genome Sequencing Center for Infectious Disease"/>
            <person name="Wu L."/>
            <person name="Ma J."/>
        </authorList>
    </citation>
    <scope>NUCLEOTIDE SEQUENCE [LARGE SCALE GENOMIC DNA]</scope>
    <source>
        <strain evidence="3">CCUG 60529</strain>
    </source>
</reference>
<protein>
    <submittedName>
        <fullName evidence="2">Glycosyltransferase family 2 protein</fullName>
    </submittedName>
</protein>
<organism evidence="2 3">
    <name type="scientific">Mariniflexile aquimaris</name>
    <dbReference type="NCBI Taxonomy" id="881009"/>
    <lineage>
        <taxon>Bacteria</taxon>
        <taxon>Pseudomonadati</taxon>
        <taxon>Bacteroidota</taxon>
        <taxon>Flavobacteriia</taxon>
        <taxon>Flavobacteriales</taxon>
        <taxon>Flavobacteriaceae</taxon>
        <taxon>Mariniflexile</taxon>
    </lineage>
</organism>
<accession>A0ABW3BT23</accession>
<dbReference type="SUPFAM" id="SSF53448">
    <property type="entry name" value="Nucleotide-diphospho-sugar transferases"/>
    <property type="match status" value="1"/>
</dbReference>
<dbReference type="Proteomes" id="UP001597011">
    <property type="component" value="Unassembled WGS sequence"/>
</dbReference>
<dbReference type="Gene3D" id="3.90.550.10">
    <property type="entry name" value="Spore Coat Polysaccharide Biosynthesis Protein SpsA, Chain A"/>
    <property type="match status" value="1"/>
</dbReference>
<dbReference type="CDD" id="cd00761">
    <property type="entry name" value="Glyco_tranf_GTA_type"/>
    <property type="match status" value="1"/>
</dbReference>
<gene>
    <name evidence="2" type="ORF">ACFQ0I_06955</name>
</gene>
<evidence type="ECO:0000313" key="3">
    <source>
        <dbReference type="Proteomes" id="UP001597011"/>
    </source>
</evidence>
<evidence type="ECO:0000259" key="1">
    <source>
        <dbReference type="Pfam" id="PF00535"/>
    </source>
</evidence>
<dbReference type="InterPro" id="IPR029044">
    <property type="entry name" value="Nucleotide-diphossugar_trans"/>
</dbReference>
<keyword evidence="3" id="KW-1185">Reference proteome</keyword>
<dbReference type="PANTHER" id="PTHR43685:SF2">
    <property type="entry name" value="GLYCOSYLTRANSFERASE 2-LIKE DOMAIN-CONTAINING PROTEIN"/>
    <property type="match status" value="1"/>
</dbReference>